<sequence length="78" mass="8361">MDIQLPQDQRSAIEALVSTGRFGSVQEAVSEGVRLLVSNEKLREAVQIGIDQADNGELHDHDTVFGQLKAMAAKAAGE</sequence>
<dbReference type="InterPro" id="IPR038296">
    <property type="entry name" value="ParD_sf"/>
</dbReference>
<dbReference type="Gene3D" id="6.10.10.120">
    <property type="entry name" value="Antitoxin ParD1-like"/>
    <property type="match status" value="1"/>
</dbReference>
<protein>
    <recommendedName>
        <fullName evidence="3">Antitoxin ParD1</fullName>
    </recommendedName>
</protein>
<gene>
    <name evidence="1" type="ORF">CA13_31850</name>
</gene>
<reference evidence="1 2" key="1">
    <citation type="submission" date="2019-02" db="EMBL/GenBank/DDBJ databases">
        <title>Deep-cultivation of Planctomycetes and their phenomic and genomic characterization uncovers novel biology.</title>
        <authorList>
            <person name="Wiegand S."/>
            <person name="Jogler M."/>
            <person name="Boedeker C."/>
            <person name="Pinto D."/>
            <person name="Vollmers J."/>
            <person name="Rivas-Marin E."/>
            <person name="Kohn T."/>
            <person name="Peeters S.H."/>
            <person name="Heuer A."/>
            <person name="Rast P."/>
            <person name="Oberbeckmann S."/>
            <person name="Bunk B."/>
            <person name="Jeske O."/>
            <person name="Meyerdierks A."/>
            <person name="Storesund J.E."/>
            <person name="Kallscheuer N."/>
            <person name="Luecker S."/>
            <person name="Lage O.M."/>
            <person name="Pohl T."/>
            <person name="Merkel B.J."/>
            <person name="Hornburger P."/>
            <person name="Mueller R.-W."/>
            <person name="Bruemmer F."/>
            <person name="Labrenz M."/>
            <person name="Spormann A.M."/>
            <person name="Op Den Camp H."/>
            <person name="Overmann J."/>
            <person name="Amann R."/>
            <person name="Jetten M.S.M."/>
            <person name="Mascher T."/>
            <person name="Medema M.H."/>
            <person name="Devos D.P."/>
            <person name="Kaster A.-K."/>
            <person name="Ovreas L."/>
            <person name="Rohde M."/>
            <person name="Galperin M.Y."/>
            <person name="Jogler C."/>
        </authorList>
    </citation>
    <scope>NUCLEOTIDE SEQUENCE [LARGE SCALE GENOMIC DNA]</scope>
    <source>
        <strain evidence="1 2">CA13</strain>
    </source>
</reference>
<accession>A0A5C5Z2W7</accession>
<dbReference type="AlphaFoldDB" id="A0A5C5Z2W7"/>
<comment type="caution">
    <text evidence="1">The sequence shown here is derived from an EMBL/GenBank/DDBJ whole genome shotgun (WGS) entry which is preliminary data.</text>
</comment>
<dbReference type="EMBL" id="SJPJ01000001">
    <property type="protein sequence ID" value="TWT81732.1"/>
    <property type="molecule type" value="Genomic_DNA"/>
</dbReference>
<proteinExistence type="predicted"/>
<dbReference type="Proteomes" id="UP000315010">
    <property type="component" value="Unassembled WGS sequence"/>
</dbReference>
<evidence type="ECO:0000313" key="2">
    <source>
        <dbReference type="Proteomes" id="UP000315010"/>
    </source>
</evidence>
<organism evidence="1 2">
    <name type="scientific">Novipirellula herctigrandis</name>
    <dbReference type="NCBI Taxonomy" id="2527986"/>
    <lineage>
        <taxon>Bacteria</taxon>
        <taxon>Pseudomonadati</taxon>
        <taxon>Planctomycetota</taxon>
        <taxon>Planctomycetia</taxon>
        <taxon>Pirellulales</taxon>
        <taxon>Pirellulaceae</taxon>
        <taxon>Novipirellula</taxon>
    </lineage>
</organism>
<dbReference type="OrthoDB" id="288807at2"/>
<name>A0A5C5Z2W7_9BACT</name>
<evidence type="ECO:0000313" key="1">
    <source>
        <dbReference type="EMBL" id="TWT81732.1"/>
    </source>
</evidence>
<keyword evidence="2" id="KW-1185">Reference proteome</keyword>
<evidence type="ECO:0008006" key="3">
    <source>
        <dbReference type="Google" id="ProtNLM"/>
    </source>
</evidence>